<evidence type="ECO:0000256" key="3">
    <source>
        <dbReference type="ARBA" id="ARBA00022982"/>
    </source>
</evidence>
<keyword evidence="2" id="KW-0813">Transport</keyword>
<dbReference type="Gene3D" id="3.40.50.620">
    <property type="entry name" value="HUPs"/>
    <property type="match status" value="1"/>
</dbReference>
<organism evidence="5 6">
    <name type="scientific">Candidatus Sysuiplasma superficiale</name>
    <dbReference type="NCBI Taxonomy" id="2823368"/>
    <lineage>
        <taxon>Archaea</taxon>
        <taxon>Methanobacteriati</taxon>
        <taxon>Thermoplasmatota</taxon>
        <taxon>Thermoplasmata</taxon>
        <taxon>Candidatus Sysuiplasmatales</taxon>
        <taxon>Candidatus Sysuiplasmataceae</taxon>
        <taxon>Candidatus Sysuiplasma</taxon>
    </lineage>
</organism>
<dbReference type="PANTHER" id="PTHR21294">
    <property type="entry name" value="ELECTRON TRANSFER FLAVOPROTEIN BETA-SUBUNIT"/>
    <property type="match status" value="1"/>
</dbReference>
<evidence type="ECO:0000256" key="2">
    <source>
        <dbReference type="ARBA" id="ARBA00022448"/>
    </source>
</evidence>
<comment type="similarity">
    <text evidence="1">Belongs to the ETF beta-subunit/FixA family.</text>
</comment>
<evidence type="ECO:0000259" key="4">
    <source>
        <dbReference type="SMART" id="SM00893"/>
    </source>
</evidence>
<evidence type="ECO:0000313" key="5">
    <source>
        <dbReference type="EMBL" id="MBX8643515.1"/>
    </source>
</evidence>
<gene>
    <name evidence="5" type="ORF">KIY12_02125</name>
</gene>
<dbReference type="AlphaFoldDB" id="A0A8J7YN97"/>
<dbReference type="CDD" id="cd01714">
    <property type="entry name" value="ETF_beta"/>
    <property type="match status" value="1"/>
</dbReference>
<dbReference type="EMBL" id="JAHEAC010000010">
    <property type="protein sequence ID" value="MBX8643515.1"/>
    <property type="molecule type" value="Genomic_DNA"/>
</dbReference>
<proteinExistence type="inferred from homology"/>
<dbReference type="InterPro" id="IPR014729">
    <property type="entry name" value="Rossmann-like_a/b/a_fold"/>
</dbReference>
<name>A0A8J7YN97_9ARCH</name>
<dbReference type="InterPro" id="IPR014730">
    <property type="entry name" value="ETF_a/b_N"/>
</dbReference>
<dbReference type="PIRSF" id="PIRSF000090">
    <property type="entry name" value="Beta-ETF"/>
    <property type="match status" value="1"/>
</dbReference>
<accession>A0A8J7YN97</accession>
<sequence length="270" mass="29735">MIRTKIVVLAKAVPEVRNVRLSIKGNDIDRSELNYVLNEQDDYALEEALQLKEKSGGEVKVVSVGDEGARKGITQVIRQCYAKGADSGLMLLDASYGEWDDAVKARIIARMLDGEGADLILCGSQSSDTSSSRLGPMVAQIMGMPHATLITSLQMLDGGSLRVKRDLEQGIQEIVDIRMPCLLTTQTGINTPRYASLNRIIAATRKEIAQRTRQDIGISDTDIEKWNAVRRVAVSFPAERASNALFIEGKPEEEAAQLLRILREKGLLQR</sequence>
<dbReference type="InterPro" id="IPR012255">
    <property type="entry name" value="ETF_b"/>
</dbReference>
<dbReference type="SMART" id="SM00893">
    <property type="entry name" value="ETF"/>
    <property type="match status" value="1"/>
</dbReference>
<dbReference type="Proteomes" id="UP000750197">
    <property type="component" value="Unassembled WGS sequence"/>
</dbReference>
<dbReference type="GO" id="GO:0009055">
    <property type="term" value="F:electron transfer activity"/>
    <property type="evidence" value="ECO:0007669"/>
    <property type="project" value="InterPro"/>
</dbReference>
<dbReference type="SUPFAM" id="SSF52402">
    <property type="entry name" value="Adenine nucleotide alpha hydrolases-like"/>
    <property type="match status" value="1"/>
</dbReference>
<dbReference type="Pfam" id="PF01012">
    <property type="entry name" value="ETF"/>
    <property type="match status" value="1"/>
</dbReference>
<comment type="caution">
    <text evidence="5">The sequence shown here is derived from an EMBL/GenBank/DDBJ whole genome shotgun (WGS) entry which is preliminary data.</text>
</comment>
<protein>
    <submittedName>
        <fullName evidence="5">Electron transfer flavoprotein subunit beta/FixA family protein</fullName>
    </submittedName>
</protein>
<keyword evidence="3" id="KW-0249">Electron transport</keyword>
<feature type="domain" description="Electron transfer flavoprotein alpha/beta-subunit N-terminal" evidence="4">
    <location>
        <begin position="25"/>
        <end position="220"/>
    </location>
</feature>
<evidence type="ECO:0000256" key="1">
    <source>
        <dbReference type="ARBA" id="ARBA00007557"/>
    </source>
</evidence>
<reference evidence="5" key="1">
    <citation type="submission" date="2021-05" db="EMBL/GenBank/DDBJ databases">
        <title>Genomic insights into ecological role and evolution of a novel Thermoplasmata order Candidatus Sysuiplasmatales.</title>
        <authorList>
            <person name="Yuan Y."/>
        </authorList>
    </citation>
    <scope>NUCLEOTIDE SEQUENCE</scope>
    <source>
        <strain evidence="5">TUT19-bin139</strain>
    </source>
</reference>
<dbReference type="InterPro" id="IPR033948">
    <property type="entry name" value="ETF_beta_N"/>
</dbReference>
<dbReference type="PANTHER" id="PTHR21294:SF8">
    <property type="entry name" value="ELECTRON TRANSFER FLAVOPROTEIN SUBUNIT BETA"/>
    <property type="match status" value="1"/>
</dbReference>
<evidence type="ECO:0000313" key="6">
    <source>
        <dbReference type="Proteomes" id="UP000750197"/>
    </source>
</evidence>